<evidence type="ECO:0000259" key="7">
    <source>
        <dbReference type="PROSITE" id="PS51782"/>
    </source>
</evidence>
<evidence type="ECO:0000256" key="3">
    <source>
        <dbReference type="ARBA" id="ARBA00023026"/>
    </source>
</evidence>
<sequence length="370" mass="38843">MSLRSLVAAAVLSSPALAWLVDPPTTAPADTVQDCTFWTVAGSSDTCRSLADDNFISVTELHRWNPSLAATGCPVISGYSYCVEKNYGQDAPVSTPKTTTTAPITTTKTTTPAGPTTTGNGITTPFPVQTGMVGNCNKFVFVKEGDGYCGDIAAKNGVSLANFYAWNPAVGSGCEGLWLETYYCVGIIGGPAPITTTTKPPVTTTTTTPGNGITTPMPTQSGMVSNCNKFTMVKEGDGYCGDIAAKNGITLANFYAWNKGLGSNCENLWLNTYYCVNIVGGTTLKPTTSTPKPTTTTTKGNGVATPTPFQTGMVTNCKTFHKVVAGDNLYCADIATKYKITLANFYKWNPGVGSNCGSLWGGYYVCVATL</sequence>
<feature type="chain" id="PRO_5042897587" description="LysM domain-containing protein" evidence="6">
    <location>
        <begin position="19"/>
        <end position="370"/>
    </location>
</feature>
<feature type="region of interest" description="Disordered" evidence="5">
    <location>
        <begin position="198"/>
        <end position="218"/>
    </location>
</feature>
<proteinExistence type="inferred from homology"/>
<evidence type="ECO:0000313" key="9">
    <source>
        <dbReference type="Proteomes" id="UP001301769"/>
    </source>
</evidence>
<dbReference type="Proteomes" id="UP001301769">
    <property type="component" value="Unassembled WGS sequence"/>
</dbReference>
<reference evidence="8" key="2">
    <citation type="submission" date="2023-05" db="EMBL/GenBank/DDBJ databases">
        <authorList>
            <consortium name="Lawrence Berkeley National Laboratory"/>
            <person name="Steindorff A."/>
            <person name="Hensen N."/>
            <person name="Bonometti L."/>
            <person name="Westerberg I."/>
            <person name="Brannstrom I.O."/>
            <person name="Guillou S."/>
            <person name="Cros-Aarteil S."/>
            <person name="Calhoun S."/>
            <person name="Haridas S."/>
            <person name="Kuo A."/>
            <person name="Mondo S."/>
            <person name="Pangilinan J."/>
            <person name="Riley R."/>
            <person name="Labutti K."/>
            <person name="Andreopoulos B."/>
            <person name="Lipzen A."/>
            <person name="Chen C."/>
            <person name="Yanf M."/>
            <person name="Daum C."/>
            <person name="Ng V."/>
            <person name="Clum A."/>
            <person name="Ohm R."/>
            <person name="Martin F."/>
            <person name="Silar P."/>
            <person name="Natvig D."/>
            <person name="Lalanne C."/>
            <person name="Gautier V."/>
            <person name="Ament-Velasquez S.L."/>
            <person name="Kruys A."/>
            <person name="Hutchinson M.I."/>
            <person name="Powell A.J."/>
            <person name="Barry K."/>
            <person name="Miller A.N."/>
            <person name="Grigoriev I.V."/>
            <person name="Debuchy R."/>
            <person name="Gladieux P."/>
            <person name="Thoren M.H."/>
            <person name="Johannesson H."/>
        </authorList>
    </citation>
    <scope>NUCLEOTIDE SEQUENCE</scope>
    <source>
        <strain evidence="8">PSN293</strain>
    </source>
</reference>
<dbReference type="InterPro" id="IPR052210">
    <property type="entry name" value="LysM1-like"/>
</dbReference>
<dbReference type="InterPro" id="IPR036779">
    <property type="entry name" value="LysM_dom_sf"/>
</dbReference>
<dbReference type="Gene3D" id="3.10.350.10">
    <property type="entry name" value="LysM domain"/>
    <property type="match status" value="4"/>
</dbReference>
<dbReference type="InterPro" id="IPR018392">
    <property type="entry name" value="LysM"/>
</dbReference>
<feature type="compositionally biased region" description="Low complexity" evidence="5">
    <location>
        <begin position="95"/>
        <end position="120"/>
    </location>
</feature>
<reference evidence="8" key="1">
    <citation type="journal article" date="2023" name="Mol. Phylogenet. Evol.">
        <title>Genome-scale phylogeny and comparative genomics of the fungal order Sordariales.</title>
        <authorList>
            <person name="Hensen N."/>
            <person name="Bonometti L."/>
            <person name="Westerberg I."/>
            <person name="Brannstrom I.O."/>
            <person name="Guillou S."/>
            <person name="Cros-Aarteil S."/>
            <person name="Calhoun S."/>
            <person name="Haridas S."/>
            <person name="Kuo A."/>
            <person name="Mondo S."/>
            <person name="Pangilinan J."/>
            <person name="Riley R."/>
            <person name="LaButti K."/>
            <person name="Andreopoulos B."/>
            <person name="Lipzen A."/>
            <person name="Chen C."/>
            <person name="Yan M."/>
            <person name="Daum C."/>
            <person name="Ng V."/>
            <person name="Clum A."/>
            <person name="Steindorff A."/>
            <person name="Ohm R.A."/>
            <person name="Martin F."/>
            <person name="Silar P."/>
            <person name="Natvig D.O."/>
            <person name="Lalanne C."/>
            <person name="Gautier V."/>
            <person name="Ament-Velasquez S.L."/>
            <person name="Kruys A."/>
            <person name="Hutchinson M.I."/>
            <person name="Powell A.J."/>
            <person name="Barry K."/>
            <person name="Miller A.N."/>
            <person name="Grigoriev I.V."/>
            <person name="Debuchy R."/>
            <person name="Gladieux P."/>
            <person name="Hiltunen Thoren M."/>
            <person name="Johannesson H."/>
        </authorList>
    </citation>
    <scope>NUCLEOTIDE SEQUENCE</scope>
    <source>
        <strain evidence="8">PSN293</strain>
    </source>
</reference>
<protein>
    <recommendedName>
        <fullName evidence="7">LysM domain-containing protein</fullName>
    </recommendedName>
</protein>
<feature type="region of interest" description="Disordered" evidence="5">
    <location>
        <begin position="93"/>
        <end position="120"/>
    </location>
</feature>
<evidence type="ECO:0000256" key="2">
    <source>
        <dbReference type="ARBA" id="ARBA00022729"/>
    </source>
</evidence>
<feature type="signal peptide" evidence="6">
    <location>
        <begin position="1"/>
        <end position="18"/>
    </location>
</feature>
<comment type="caution">
    <text evidence="8">The sequence shown here is derived from an EMBL/GenBank/DDBJ whole genome shotgun (WGS) entry which is preliminary data.</text>
</comment>
<name>A0AAN6XW33_9PEZI</name>
<comment type="similarity">
    <text evidence="4">Belongs to the secreted LysM effector family.</text>
</comment>
<dbReference type="CDD" id="cd00118">
    <property type="entry name" value="LysM"/>
    <property type="match status" value="3"/>
</dbReference>
<organism evidence="8 9">
    <name type="scientific">Rhypophila decipiens</name>
    <dbReference type="NCBI Taxonomy" id="261697"/>
    <lineage>
        <taxon>Eukaryota</taxon>
        <taxon>Fungi</taxon>
        <taxon>Dikarya</taxon>
        <taxon>Ascomycota</taxon>
        <taxon>Pezizomycotina</taxon>
        <taxon>Sordariomycetes</taxon>
        <taxon>Sordariomycetidae</taxon>
        <taxon>Sordariales</taxon>
        <taxon>Naviculisporaceae</taxon>
        <taxon>Rhypophila</taxon>
    </lineage>
</organism>
<dbReference type="PANTHER" id="PTHR34997">
    <property type="entry name" value="AM15"/>
    <property type="match status" value="1"/>
</dbReference>
<keyword evidence="9" id="KW-1185">Reference proteome</keyword>
<dbReference type="GO" id="GO:0008061">
    <property type="term" value="F:chitin binding"/>
    <property type="evidence" value="ECO:0007669"/>
    <property type="project" value="UniProtKB-KW"/>
</dbReference>
<feature type="domain" description="LysM" evidence="7">
    <location>
        <begin position="319"/>
        <end position="367"/>
    </location>
</feature>
<keyword evidence="3" id="KW-0843">Virulence</keyword>
<evidence type="ECO:0000313" key="8">
    <source>
        <dbReference type="EMBL" id="KAK4208008.1"/>
    </source>
</evidence>
<feature type="domain" description="LysM" evidence="7">
    <location>
        <begin position="229"/>
        <end position="276"/>
    </location>
</feature>
<dbReference type="SMART" id="SM00257">
    <property type="entry name" value="LysM"/>
    <property type="match status" value="3"/>
</dbReference>
<accession>A0AAN6XW33</accession>
<keyword evidence="1" id="KW-0147">Chitin-binding</keyword>
<evidence type="ECO:0000256" key="1">
    <source>
        <dbReference type="ARBA" id="ARBA00022669"/>
    </source>
</evidence>
<dbReference type="Pfam" id="PF01476">
    <property type="entry name" value="LysM"/>
    <property type="match status" value="3"/>
</dbReference>
<dbReference type="PANTHER" id="PTHR34997:SF2">
    <property type="entry name" value="LYSM DOMAIN-CONTAINING PROTEIN-RELATED"/>
    <property type="match status" value="1"/>
</dbReference>
<dbReference type="AlphaFoldDB" id="A0AAN6XW33"/>
<evidence type="ECO:0000256" key="5">
    <source>
        <dbReference type="SAM" id="MobiDB-lite"/>
    </source>
</evidence>
<feature type="domain" description="LysM" evidence="7">
    <location>
        <begin position="138"/>
        <end position="185"/>
    </location>
</feature>
<dbReference type="SUPFAM" id="SSF54106">
    <property type="entry name" value="LysM domain"/>
    <property type="match status" value="2"/>
</dbReference>
<evidence type="ECO:0000256" key="6">
    <source>
        <dbReference type="SAM" id="SignalP"/>
    </source>
</evidence>
<keyword evidence="2 6" id="KW-0732">Signal</keyword>
<gene>
    <name evidence="8" type="ORF">QBC37DRAFT_354333</name>
</gene>
<dbReference type="EMBL" id="MU858263">
    <property type="protein sequence ID" value="KAK4208008.1"/>
    <property type="molecule type" value="Genomic_DNA"/>
</dbReference>
<dbReference type="PROSITE" id="PS51782">
    <property type="entry name" value="LYSM"/>
    <property type="match status" value="3"/>
</dbReference>
<evidence type="ECO:0000256" key="4">
    <source>
        <dbReference type="ARBA" id="ARBA00044955"/>
    </source>
</evidence>